<dbReference type="Pfam" id="PF18925">
    <property type="entry name" value="DUF5675"/>
    <property type="match status" value="1"/>
</dbReference>
<keyword evidence="3" id="KW-1185">Reference proteome</keyword>
<evidence type="ECO:0000313" key="3">
    <source>
        <dbReference type="Proteomes" id="UP001173801"/>
    </source>
</evidence>
<dbReference type="InterPro" id="IPR043732">
    <property type="entry name" value="DUF5675"/>
</dbReference>
<protein>
    <submittedName>
        <fullName evidence="2">DUF5675 family protein</fullName>
    </submittedName>
</protein>
<comment type="caution">
    <text evidence="2">The sequence shown here is derived from an EMBL/GenBank/DDBJ whole genome shotgun (WGS) entry which is preliminary data.</text>
</comment>
<accession>A0ABT7HP30</accession>
<feature type="domain" description="DUF5675" evidence="1">
    <location>
        <begin position="4"/>
        <end position="124"/>
    </location>
</feature>
<evidence type="ECO:0000313" key="2">
    <source>
        <dbReference type="EMBL" id="MDL0088691.1"/>
    </source>
</evidence>
<proteinExistence type="predicted"/>
<dbReference type="EMBL" id="JANURM010000003">
    <property type="protein sequence ID" value="MDL0088691.1"/>
    <property type="molecule type" value="Genomic_DNA"/>
</dbReference>
<reference evidence="2" key="2">
    <citation type="journal article" date="2023" name="Microorganisms">
        <title>Isolation and Genomic Characteristics of Cat-Borne Campylobacter felis sp. nov. and Sheep-Borne Campylobacter ovis sp. nov.</title>
        <authorList>
            <person name="Wang H."/>
            <person name="Li Y."/>
            <person name="Gu Y."/>
            <person name="Zhou G."/>
            <person name="Chen X."/>
            <person name="Zhang X."/>
            <person name="Shao Z."/>
            <person name="Zhang J."/>
            <person name="Zhang M."/>
        </authorList>
    </citation>
    <scope>NUCLEOTIDE SEQUENCE</scope>
    <source>
        <strain evidence="2">PS10</strain>
    </source>
</reference>
<sequence length="137" mass="15616">MILKIERFKEIDDGTIGRFTLLKDDKILLTGFTLEPAGSDEIRPNLDKRIPQGDYSVIWHKSPRFKQVLPLLYNDLVSRERFILIHAGNYPKHTEGCILLGSIYTDKGVFNSKATLNRFLELTKNQNLKVKITNGGA</sequence>
<organism evidence="2 3">
    <name type="scientific">Campylobacter gastrosuis</name>
    <dbReference type="NCBI Taxonomy" id="2974576"/>
    <lineage>
        <taxon>Bacteria</taxon>
        <taxon>Pseudomonadati</taxon>
        <taxon>Campylobacterota</taxon>
        <taxon>Epsilonproteobacteria</taxon>
        <taxon>Campylobacterales</taxon>
        <taxon>Campylobacteraceae</taxon>
        <taxon>Campylobacter</taxon>
    </lineage>
</organism>
<reference evidence="2" key="1">
    <citation type="submission" date="2022-08" db="EMBL/GenBank/DDBJ databases">
        <authorList>
            <person name="Wang H."/>
        </authorList>
    </citation>
    <scope>NUCLEOTIDE SEQUENCE</scope>
    <source>
        <strain evidence="2">PS10</strain>
    </source>
</reference>
<evidence type="ECO:0000259" key="1">
    <source>
        <dbReference type="Pfam" id="PF18925"/>
    </source>
</evidence>
<gene>
    <name evidence="2" type="ORF">NYG85_04795</name>
</gene>
<dbReference type="Proteomes" id="UP001173801">
    <property type="component" value="Unassembled WGS sequence"/>
</dbReference>
<dbReference type="RefSeq" id="WP_284937346.1">
    <property type="nucleotide sequence ID" value="NZ_JANURM010000003.1"/>
</dbReference>
<name>A0ABT7HP30_9BACT</name>